<feature type="region of interest" description="Disordered" evidence="1">
    <location>
        <begin position="88"/>
        <end position="123"/>
    </location>
</feature>
<name>A0AAV4C1N8_9GAST</name>
<reference evidence="2 3" key="1">
    <citation type="journal article" date="2021" name="Elife">
        <title>Chloroplast acquisition without the gene transfer in kleptoplastic sea slugs, Plakobranchus ocellatus.</title>
        <authorList>
            <person name="Maeda T."/>
            <person name="Takahashi S."/>
            <person name="Yoshida T."/>
            <person name="Shimamura S."/>
            <person name="Takaki Y."/>
            <person name="Nagai Y."/>
            <person name="Toyoda A."/>
            <person name="Suzuki Y."/>
            <person name="Arimoto A."/>
            <person name="Ishii H."/>
            <person name="Satoh N."/>
            <person name="Nishiyama T."/>
            <person name="Hasebe M."/>
            <person name="Maruyama T."/>
            <person name="Minagawa J."/>
            <person name="Obokata J."/>
            <person name="Shigenobu S."/>
        </authorList>
    </citation>
    <scope>NUCLEOTIDE SEQUENCE [LARGE SCALE GENOMIC DNA]</scope>
</reference>
<keyword evidence="3" id="KW-1185">Reference proteome</keyword>
<evidence type="ECO:0000313" key="2">
    <source>
        <dbReference type="EMBL" id="GFO26676.1"/>
    </source>
</evidence>
<evidence type="ECO:0000313" key="3">
    <source>
        <dbReference type="Proteomes" id="UP000735302"/>
    </source>
</evidence>
<accession>A0AAV4C1N8</accession>
<comment type="caution">
    <text evidence="2">The sequence shown here is derived from an EMBL/GenBank/DDBJ whole genome shotgun (WGS) entry which is preliminary data.</text>
</comment>
<dbReference type="AlphaFoldDB" id="A0AAV4C1N8"/>
<sequence length="123" mass="14074">MKNLALSNPFTSCVVSSLQVSVESSQSLWWDANLRPKVQYDYMASCLTYVPPTSRCRQNNQHYVLKLCLLSQHKNLLQSKLLFNICNNNNSNNNNNNSNNNNSNSNNNNNNNNNNNSKQQQTY</sequence>
<dbReference type="EMBL" id="BLXT01005852">
    <property type="protein sequence ID" value="GFO26676.1"/>
    <property type="molecule type" value="Genomic_DNA"/>
</dbReference>
<gene>
    <name evidence="2" type="ORF">PoB_005318100</name>
</gene>
<proteinExistence type="predicted"/>
<feature type="compositionally biased region" description="Low complexity" evidence="1">
    <location>
        <begin position="88"/>
        <end position="117"/>
    </location>
</feature>
<protein>
    <submittedName>
        <fullName evidence="2">Uncharacterized protein</fullName>
    </submittedName>
</protein>
<organism evidence="2 3">
    <name type="scientific">Plakobranchus ocellatus</name>
    <dbReference type="NCBI Taxonomy" id="259542"/>
    <lineage>
        <taxon>Eukaryota</taxon>
        <taxon>Metazoa</taxon>
        <taxon>Spiralia</taxon>
        <taxon>Lophotrochozoa</taxon>
        <taxon>Mollusca</taxon>
        <taxon>Gastropoda</taxon>
        <taxon>Heterobranchia</taxon>
        <taxon>Euthyneura</taxon>
        <taxon>Panpulmonata</taxon>
        <taxon>Sacoglossa</taxon>
        <taxon>Placobranchoidea</taxon>
        <taxon>Plakobranchidae</taxon>
        <taxon>Plakobranchus</taxon>
    </lineage>
</organism>
<dbReference type="Proteomes" id="UP000735302">
    <property type="component" value="Unassembled WGS sequence"/>
</dbReference>
<evidence type="ECO:0000256" key="1">
    <source>
        <dbReference type="SAM" id="MobiDB-lite"/>
    </source>
</evidence>